<dbReference type="EMBL" id="JAAOAS010000021">
    <property type="protein sequence ID" value="KAF5603995.1"/>
    <property type="molecule type" value="Genomic_DNA"/>
</dbReference>
<dbReference type="OrthoDB" id="408373at2759"/>
<dbReference type="SUPFAM" id="SSF53474">
    <property type="entry name" value="alpha/beta-Hydrolases"/>
    <property type="match status" value="1"/>
</dbReference>
<reference evidence="1 2" key="1">
    <citation type="submission" date="2020-05" db="EMBL/GenBank/DDBJ databases">
        <title>Identification and distribution of gene clusters putatively required for synthesis of sphingolipid metabolism inhibitors in phylogenetically diverse species of the filamentous fungus Fusarium.</title>
        <authorList>
            <person name="Kim H.-S."/>
            <person name="Busman M."/>
            <person name="Brown D.W."/>
            <person name="Divon H."/>
            <person name="Uhlig S."/>
            <person name="Proctor R.H."/>
        </authorList>
    </citation>
    <scope>NUCLEOTIDE SEQUENCE [LARGE SCALE GENOMIC DNA]</scope>
    <source>
        <strain evidence="1 2">NRRL 36939</strain>
    </source>
</reference>
<organism evidence="1 2">
    <name type="scientific">Fusarium pseudocircinatum</name>
    <dbReference type="NCBI Taxonomy" id="56676"/>
    <lineage>
        <taxon>Eukaryota</taxon>
        <taxon>Fungi</taxon>
        <taxon>Dikarya</taxon>
        <taxon>Ascomycota</taxon>
        <taxon>Pezizomycotina</taxon>
        <taxon>Sordariomycetes</taxon>
        <taxon>Hypocreomycetidae</taxon>
        <taxon>Hypocreales</taxon>
        <taxon>Nectriaceae</taxon>
        <taxon>Fusarium</taxon>
        <taxon>Fusarium fujikuroi species complex</taxon>
    </lineage>
</organism>
<evidence type="ECO:0000313" key="2">
    <source>
        <dbReference type="Proteomes" id="UP000546213"/>
    </source>
</evidence>
<accession>A0A8H5V0A4</accession>
<proteinExistence type="predicted"/>
<dbReference type="Proteomes" id="UP000546213">
    <property type="component" value="Unassembled WGS sequence"/>
</dbReference>
<protein>
    <submittedName>
        <fullName evidence="1">Arylesterase</fullName>
    </submittedName>
</protein>
<keyword evidence="2" id="KW-1185">Reference proteome</keyword>
<sequence length="243" mass="27398">MPRYSSSVDGAELFYRHYASEGRAPATNPAKSLALIYLHQWLLSSRMYDSIPLSLCETHGCRVIAHDRRGFGKSDWFGQDPSFHWVQGAWTRLGETAKRSWRISIAHMYRITARPSFIANRFKGPFGDPRSGSVTEKQVASFENIFSEADPFAVERCQQIYSSEDLAEDLKRFGHNFHKHFLLIHGVSDKAVPAEVSAELVQELVPGAKLTIYAEGGHVLVLAYSDRLLEDIVKFTEGITGYN</sequence>
<comment type="caution">
    <text evidence="1">The sequence shown here is derived from an EMBL/GenBank/DDBJ whole genome shotgun (WGS) entry which is preliminary data.</text>
</comment>
<dbReference type="AlphaFoldDB" id="A0A8H5V0A4"/>
<evidence type="ECO:0000313" key="1">
    <source>
        <dbReference type="EMBL" id="KAF5603995.1"/>
    </source>
</evidence>
<gene>
    <name evidence="1" type="ORF">FPCIR_1056</name>
</gene>
<dbReference type="Gene3D" id="3.40.50.1820">
    <property type="entry name" value="alpha/beta hydrolase"/>
    <property type="match status" value="2"/>
</dbReference>
<dbReference type="InterPro" id="IPR029058">
    <property type="entry name" value="AB_hydrolase_fold"/>
</dbReference>
<name>A0A8H5V0A4_9HYPO</name>